<comment type="caution">
    <text evidence="2">The sequence shown here is derived from an EMBL/GenBank/DDBJ whole genome shotgun (WGS) entry which is preliminary data.</text>
</comment>
<dbReference type="Gene3D" id="3.50.50.60">
    <property type="entry name" value="FAD/NAD(P)-binding domain"/>
    <property type="match status" value="1"/>
</dbReference>
<sequence>MIDQVLTLRGKRHQGSIHVLSRRGLVSHPHVSPPSPSAEPNLPEGSMEISGLLHSLRNQVRDGAPWRTVMDGLRPQTQSLWQRLTPAERSRFLRHALPWWNIHRHRIAPEVSAAFGTLLSDGVVELHAGYLRSIEETEEGVAVRYRRRHTQILKELQVDWVINCTGMERAGIGRSRLLEAMRGDGVILLDPLGLGVEVDGPSRLLRPDGRSWPGLFATGALTAGRFWEITAVPDIRVQAQRIAQEITDRVTQNDRLSARGELVEGPAEARRV</sequence>
<dbReference type="SUPFAM" id="SSF51905">
    <property type="entry name" value="FAD/NAD(P)-binding domain"/>
    <property type="match status" value="1"/>
</dbReference>
<protein>
    <recommendedName>
        <fullName evidence="4">FAD-dependent oxidoreductase</fullName>
    </recommendedName>
</protein>
<feature type="region of interest" description="Disordered" evidence="1">
    <location>
        <begin position="23"/>
        <end position="43"/>
    </location>
</feature>
<gene>
    <name evidence="2" type="ORF">O9X88_22355</name>
</gene>
<dbReference type="PANTHER" id="PTHR40254">
    <property type="entry name" value="BLR0577 PROTEIN"/>
    <property type="match status" value="1"/>
</dbReference>
<dbReference type="GeneID" id="79864310"/>
<dbReference type="EMBL" id="JAPZLR010000021">
    <property type="protein sequence ID" value="MCZ7940287.1"/>
    <property type="molecule type" value="Genomic_DNA"/>
</dbReference>
<evidence type="ECO:0008006" key="4">
    <source>
        <dbReference type="Google" id="ProtNLM"/>
    </source>
</evidence>
<name>A0A9X3KSZ3_9HYPH</name>
<dbReference type="RefSeq" id="WP_244614271.1">
    <property type="nucleotide sequence ID" value="NZ_JAPZLN010000004.1"/>
</dbReference>
<dbReference type="InterPro" id="IPR036188">
    <property type="entry name" value="FAD/NAD-bd_sf"/>
</dbReference>
<evidence type="ECO:0000313" key="3">
    <source>
        <dbReference type="Proteomes" id="UP001151018"/>
    </source>
</evidence>
<evidence type="ECO:0000256" key="1">
    <source>
        <dbReference type="SAM" id="MobiDB-lite"/>
    </source>
</evidence>
<dbReference type="PANTHER" id="PTHR40254:SF1">
    <property type="entry name" value="BLR0577 PROTEIN"/>
    <property type="match status" value="1"/>
</dbReference>
<dbReference type="Proteomes" id="UP001151018">
    <property type="component" value="Unassembled WGS sequence"/>
</dbReference>
<accession>A0A9X3KSZ3</accession>
<reference evidence="2" key="1">
    <citation type="submission" date="2022-12" db="EMBL/GenBank/DDBJ databases">
        <title>Draft genome sequences of 22 rhizogenic Agrobacterium biovar 1 strains, the causative agent of hairy root disease.</title>
        <authorList>
            <person name="Kim N."/>
            <person name="Vargas P."/>
            <person name="Rediers H."/>
        </authorList>
    </citation>
    <scope>NUCLEOTIDE SEQUENCE</scope>
    <source>
        <strain evidence="2">ST15.13.006</strain>
    </source>
</reference>
<proteinExistence type="predicted"/>
<organism evidence="2 3">
    <name type="scientific">Agrobacterium salinitolerans</name>
    <dbReference type="NCBI Taxonomy" id="1183413"/>
    <lineage>
        <taxon>Bacteria</taxon>
        <taxon>Pseudomonadati</taxon>
        <taxon>Pseudomonadota</taxon>
        <taxon>Alphaproteobacteria</taxon>
        <taxon>Hyphomicrobiales</taxon>
        <taxon>Rhizobiaceae</taxon>
        <taxon>Rhizobium/Agrobacterium group</taxon>
        <taxon>Agrobacterium</taxon>
    </lineage>
</organism>
<dbReference type="AlphaFoldDB" id="A0A9X3KSZ3"/>
<evidence type="ECO:0000313" key="2">
    <source>
        <dbReference type="EMBL" id="MCZ7940287.1"/>
    </source>
</evidence>
<dbReference type="InterPro" id="IPR052189">
    <property type="entry name" value="L-asp_N-monooxygenase_NS-form"/>
</dbReference>